<keyword evidence="1" id="KW-0812">Transmembrane</keyword>
<feature type="transmembrane region" description="Helical" evidence="1">
    <location>
        <begin position="48"/>
        <end position="67"/>
    </location>
</feature>
<evidence type="ECO:0000256" key="1">
    <source>
        <dbReference type="SAM" id="Phobius"/>
    </source>
</evidence>
<gene>
    <name evidence="2" type="ORF">ENR64_20570</name>
</gene>
<sequence length="68" mass="7757">MTHVSQVVDYSQVLHWHLPLDLAQQFKDPDFVGDLTKTWNNFVKTGQVWAFLAGLVLGYLVKTFTSFG</sequence>
<dbReference type="AlphaFoldDB" id="A0A7C3KG10"/>
<protein>
    <submittedName>
        <fullName evidence="2">Uncharacterized protein</fullName>
    </submittedName>
</protein>
<comment type="caution">
    <text evidence="2">The sequence shown here is derived from an EMBL/GenBank/DDBJ whole genome shotgun (WGS) entry which is preliminary data.</text>
</comment>
<proteinExistence type="predicted"/>
<organism evidence="2">
    <name type="scientific">Oscillatoriales cyanobacterium SpSt-418</name>
    <dbReference type="NCBI Taxonomy" id="2282169"/>
    <lineage>
        <taxon>Bacteria</taxon>
        <taxon>Bacillati</taxon>
        <taxon>Cyanobacteriota</taxon>
        <taxon>Cyanophyceae</taxon>
        <taxon>Oscillatoriophycideae</taxon>
        <taxon>Oscillatoriales</taxon>
    </lineage>
</organism>
<evidence type="ECO:0000313" key="2">
    <source>
        <dbReference type="EMBL" id="HFN00105.1"/>
    </source>
</evidence>
<keyword evidence="1" id="KW-1133">Transmembrane helix</keyword>
<name>A0A7C3KG10_9CYAN</name>
<reference evidence="2" key="1">
    <citation type="journal article" date="2020" name="mSystems">
        <title>Genome- and Community-Level Interaction Insights into Carbon Utilization and Element Cycling Functions of Hydrothermarchaeota in Hydrothermal Sediment.</title>
        <authorList>
            <person name="Zhou Z."/>
            <person name="Liu Y."/>
            <person name="Xu W."/>
            <person name="Pan J."/>
            <person name="Luo Z.H."/>
            <person name="Li M."/>
        </authorList>
    </citation>
    <scope>NUCLEOTIDE SEQUENCE [LARGE SCALE GENOMIC DNA]</scope>
    <source>
        <strain evidence="2">SpSt-418</strain>
    </source>
</reference>
<dbReference type="EMBL" id="DSRU01000293">
    <property type="protein sequence ID" value="HFN00105.1"/>
    <property type="molecule type" value="Genomic_DNA"/>
</dbReference>
<keyword evidence="1" id="KW-0472">Membrane</keyword>
<accession>A0A7C3KG10</accession>